<evidence type="ECO:0000256" key="5">
    <source>
        <dbReference type="ARBA" id="ARBA00022807"/>
    </source>
</evidence>
<evidence type="ECO:0000256" key="2">
    <source>
        <dbReference type="ARBA" id="ARBA00022670"/>
    </source>
</evidence>
<dbReference type="InterPro" id="IPR044635">
    <property type="entry name" value="UBP14-like"/>
</dbReference>
<dbReference type="OrthoDB" id="333239at2759"/>
<feature type="domain" description="Ubiquitin-like" evidence="7">
    <location>
        <begin position="4"/>
        <end position="72"/>
    </location>
</feature>
<dbReference type="AlphaFoldDB" id="A0A2T0FEH9"/>
<dbReference type="Gene3D" id="3.90.70.10">
    <property type="entry name" value="Cysteine proteinases"/>
    <property type="match status" value="1"/>
</dbReference>
<keyword evidence="3 6" id="KW-0833">Ubl conjugation pathway</keyword>
<evidence type="ECO:0000256" key="6">
    <source>
        <dbReference type="RuleBase" id="RU366025"/>
    </source>
</evidence>
<dbReference type="InterPro" id="IPR029071">
    <property type="entry name" value="Ubiquitin-like_domsf"/>
</dbReference>
<comment type="similarity">
    <text evidence="6">Belongs to the peptidase C19 family.</text>
</comment>
<keyword evidence="5 6" id="KW-0788">Thiol protease</keyword>
<dbReference type="SMART" id="SM00213">
    <property type="entry name" value="UBQ"/>
    <property type="match status" value="1"/>
</dbReference>
<dbReference type="RefSeq" id="XP_024663352.1">
    <property type="nucleotide sequence ID" value="XM_024807584.1"/>
</dbReference>
<accession>A0A2T0FEH9</accession>
<sequence length="470" mass="52364">MTTIPVVVKHSGQKYNVDIDTTKTGLDLKLELQKLTNVVPERQKVLVKGGQLKDDVRLSALGFKPNQTLMMLGSAGDLPTAPANVAQEASSADADSAKVDPVPAGLVNIGNTCYANATLQALRKAPELVEAVQKYQGQNSLTTALGRVYTNLNSGEEHTPFGFMERLRSTFPQFAEMGQMGPKQQDAEEMWTNLMYSLKEAGVAPAERYFDGQMAVKMSSAETDEPPAESYDTFAKLNCHISASTNFLKDGLMAGLKETLEKHNEALGRNAEYTVTKRISRLPKYLTIQFVRFFWRRDTSKKSKILRKVTFPLQLDVSDLCTDDLRAKLVPAREEFRKAEDAVEEARRAARRAKFQSMETRKEAINDSLSEERRKELHDNIVAKIDPTLADDEGSNPLGIYELVAIVTHQGMSADSGHYQCFAKHDKEPGQWWRFNDNKVTLVDDAKIEQLSGGGESDSALILLYRTAEY</sequence>
<organism evidence="9 10">
    <name type="scientific">Wickerhamiella sorbophila</name>
    <dbReference type="NCBI Taxonomy" id="45607"/>
    <lineage>
        <taxon>Eukaryota</taxon>
        <taxon>Fungi</taxon>
        <taxon>Dikarya</taxon>
        <taxon>Ascomycota</taxon>
        <taxon>Saccharomycotina</taxon>
        <taxon>Dipodascomycetes</taxon>
        <taxon>Dipodascales</taxon>
        <taxon>Trichomonascaceae</taxon>
        <taxon>Wickerhamiella</taxon>
    </lineage>
</organism>
<dbReference type="PROSITE" id="PS50053">
    <property type="entry name" value="UBIQUITIN_2"/>
    <property type="match status" value="1"/>
</dbReference>
<keyword evidence="10" id="KW-1185">Reference proteome</keyword>
<reference evidence="9 10" key="1">
    <citation type="submission" date="2017-04" db="EMBL/GenBank/DDBJ databases">
        <title>Genome sequencing of [Candida] sorbophila.</title>
        <authorList>
            <person name="Ahn J.O."/>
        </authorList>
    </citation>
    <scope>NUCLEOTIDE SEQUENCE [LARGE SCALE GENOMIC DNA]</scope>
    <source>
        <strain evidence="9 10">DS02</strain>
    </source>
</reference>
<keyword evidence="2 6" id="KW-0645">Protease</keyword>
<dbReference type="EC" id="3.4.19.12" evidence="6"/>
<evidence type="ECO:0000313" key="9">
    <source>
        <dbReference type="EMBL" id="PRT53406.1"/>
    </source>
</evidence>
<dbReference type="PROSITE" id="PS50235">
    <property type="entry name" value="USP_3"/>
    <property type="match status" value="1"/>
</dbReference>
<dbReference type="CDD" id="cd16104">
    <property type="entry name" value="Ubl_USP14_like"/>
    <property type="match status" value="1"/>
</dbReference>
<dbReference type="Proteomes" id="UP000238350">
    <property type="component" value="Unassembled WGS sequence"/>
</dbReference>
<evidence type="ECO:0000259" key="7">
    <source>
        <dbReference type="PROSITE" id="PS50053"/>
    </source>
</evidence>
<dbReference type="InterPro" id="IPR028889">
    <property type="entry name" value="USP"/>
</dbReference>
<gene>
    <name evidence="9" type="ORF">B9G98_01026</name>
</gene>
<comment type="catalytic activity">
    <reaction evidence="1 6">
        <text>Thiol-dependent hydrolysis of ester, thioester, amide, peptide and isopeptide bonds formed by the C-terminal Gly of ubiquitin (a 76-residue protein attached to proteins as an intracellular targeting signal).</text>
        <dbReference type="EC" id="3.4.19.12"/>
    </reaction>
</comment>
<proteinExistence type="inferred from homology"/>
<evidence type="ECO:0000313" key="10">
    <source>
        <dbReference type="Proteomes" id="UP000238350"/>
    </source>
</evidence>
<dbReference type="InterPro" id="IPR001394">
    <property type="entry name" value="Peptidase_C19_UCH"/>
</dbReference>
<dbReference type="InterPro" id="IPR038765">
    <property type="entry name" value="Papain-like_cys_pep_sf"/>
</dbReference>
<dbReference type="EMBL" id="NDIQ01000001">
    <property type="protein sequence ID" value="PRT53406.1"/>
    <property type="molecule type" value="Genomic_DNA"/>
</dbReference>
<dbReference type="GO" id="GO:0043161">
    <property type="term" value="P:proteasome-mediated ubiquitin-dependent protein catabolic process"/>
    <property type="evidence" value="ECO:0007669"/>
    <property type="project" value="InterPro"/>
</dbReference>
<dbReference type="GO" id="GO:0016579">
    <property type="term" value="P:protein deubiquitination"/>
    <property type="evidence" value="ECO:0007669"/>
    <property type="project" value="InterPro"/>
</dbReference>
<dbReference type="InterPro" id="IPR018200">
    <property type="entry name" value="USP_CS"/>
</dbReference>
<dbReference type="Pfam" id="PF00443">
    <property type="entry name" value="UCH"/>
    <property type="match status" value="1"/>
</dbReference>
<keyword evidence="4 6" id="KW-0378">Hydrolase</keyword>
<feature type="domain" description="USP" evidence="8">
    <location>
        <begin position="104"/>
        <end position="468"/>
    </location>
</feature>
<dbReference type="Gene3D" id="3.10.20.90">
    <property type="entry name" value="Phosphatidylinositol 3-kinase Catalytic Subunit, Chain A, domain 1"/>
    <property type="match status" value="1"/>
</dbReference>
<dbReference type="PROSITE" id="PS00972">
    <property type="entry name" value="USP_1"/>
    <property type="match status" value="1"/>
</dbReference>
<dbReference type="GO" id="GO:0070628">
    <property type="term" value="F:proteasome binding"/>
    <property type="evidence" value="ECO:0007669"/>
    <property type="project" value="TreeGrafter"/>
</dbReference>
<evidence type="ECO:0000256" key="3">
    <source>
        <dbReference type="ARBA" id="ARBA00022786"/>
    </source>
</evidence>
<protein>
    <recommendedName>
        <fullName evidence="6">Ubiquitin carboxyl-terminal hydrolase</fullName>
        <ecNumber evidence="6">3.4.19.12</ecNumber>
    </recommendedName>
</protein>
<dbReference type="PROSITE" id="PS00973">
    <property type="entry name" value="USP_2"/>
    <property type="match status" value="1"/>
</dbReference>
<evidence type="ECO:0000256" key="1">
    <source>
        <dbReference type="ARBA" id="ARBA00000707"/>
    </source>
</evidence>
<dbReference type="GO" id="GO:0004843">
    <property type="term" value="F:cysteine-type deubiquitinase activity"/>
    <property type="evidence" value="ECO:0007669"/>
    <property type="project" value="UniProtKB-UniRule"/>
</dbReference>
<evidence type="ECO:0000256" key="4">
    <source>
        <dbReference type="ARBA" id="ARBA00022801"/>
    </source>
</evidence>
<dbReference type="PANTHER" id="PTHR43982">
    <property type="entry name" value="UBIQUITIN CARBOXYL-TERMINAL HYDROLASE"/>
    <property type="match status" value="1"/>
</dbReference>
<dbReference type="InterPro" id="IPR000626">
    <property type="entry name" value="Ubiquitin-like_dom"/>
</dbReference>
<dbReference type="GeneID" id="36514775"/>
<dbReference type="PANTHER" id="PTHR43982:SF1">
    <property type="entry name" value="UBIQUITIN CARBOXYL-TERMINAL HYDROLASE 14"/>
    <property type="match status" value="1"/>
</dbReference>
<comment type="caution">
    <text evidence="9">The sequence shown here is derived from an EMBL/GenBank/DDBJ whole genome shotgun (WGS) entry which is preliminary data.</text>
</comment>
<dbReference type="GO" id="GO:0061136">
    <property type="term" value="P:regulation of proteasomal protein catabolic process"/>
    <property type="evidence" value="ECO:0007669"/>
    <property type="project" value="TreeGrafter"/>
</dbReference>
<dbReference type="STRING" id="45607.A0A2T0FEH9"/>
<dbReference type="SUPFAM" id="SSF54001">
    <property type="entry name" value="Cysteine proteinases"/>
    <property type="match status" value="1"/>
</dbReference>
<dbReference type="SUPFAM" id="SSF54236">
    <property type="entry name" value="Ubiquitin-like"/>
    <property type="match status" value="1"/>
</dbReference>
<evidence type="ECO:0000259" key="8">
    <source>
        <dbReference type="PROSITE" id="PS50235"/>
    </source>
</evidence>
<name>A0A2T0FEH9_9ASCO</name>
<dbReference type="Pfam" id="PF00240">
    <property type="entry name" value="ubiquitin"/>
    <property type="match status" value="1"/>
</dbReference>